<dbReference type="InterPro" id="IPR023577">
    <property type="entry name" value="CYTH_domain"/>
</dbReference>
<evidence type="ECO:0000256" key="2">
    <source>
        <dbReference type="ARBA" id="ARBA00002106"/>
    </source>
</evidence>
<comment type="function">
    <text evidence="2">Hydrolase highly specific for thiamine triphosphate (ThTP).</text>
</comment>
<dbReference type="InterPro" id="IPR039582">
    <property type="entry name" value="THTPA"/>
</dbReference>
<evidence type="ECO:0000256" key="12">
    <source>
        <dbReference type="ARBA" id="ARBA00022990"/>
    </source>
</evidence>
<dbReference type="EC" id="3.6.1.28" evidence="6"/>
<evidence type="ECO:0000256" key="5">
    <source>
        <dbReference type="ARBA" id="ARBA00011245"/>
    </source>
</evidence>
<dbReference type="SUPFAM" id="SSF55154">
    <property type="entry name" value="CYTH-like phosphatases"/>
    <property type="match status" value="1"/>
</dbReference>
<dbReference type="GO" id="GO:0050333">
    <property type="term" value="F:thiamine triphosphate phosphatase activity"/>
    <property type="evidence" value="ECO:0007669"/>
    <property type="project" value="UniProtKB-EC"/>
</dbReference>
<keyword evidence="8" id="KW-0963">Cytoplasm</keyword>
<keyword evidence="16" id="KW-1185">Reference proteome</keyword>
<dbReference type="SMART" id="SM01118">
    <property type="entry name" value="CYTH"/>
    <property type="match status" value="1"/>
</dbReference>
<dbReference type="CDD" id="cd07758">
    <property type="entry name" value="ThTPase"/>
    <property type="match status" value="1"/>
</dbReference>
<comment type="similarity">
    <text evidence="4">Belongs to the ThTPase family.</text>
</comment>
<evidence type="ECO:0000313" key="16">
    <source>
        <dbReference type="Proteomes" id="UP000248817"/>
    </source>
</evidence>
<dbReference type="Pfam" id="PF01928">
    <property type="entry name" value="CYTH"/>
    <property type="match status" value="1"/>
</dbReference>
<dbReference type="Proteomes" id="UP000248817">
    <property type="component" value="Unassembled WGS sequence"/>
</dbReference>
<dbReference type="AlphaFoldDB" id="A0A2V5IGK6"/>
<dbReference type="GO" id="GO:0005737">
    <property type="term" value="C:cytoplasm"/>
    <property type="evidence" value="ECO:0007669"/>
    <property type="project" value="UniProtKB-SubCell"/>
</dbReference>
<evidence type="ECO:0000256" key="3">
    <source>
        <dbReference type="ARBA" id="ARBA00004496"/>
    </source>
</evidence>
<accession>A0A2V5IGK6</accession>
<keyword evidence="12" id="KW-0007">Acetylation</keyword>
<evidence type="ECO:0000256" key="13">
    <source>
        <dbReference type="ARBA" id="ARBA00048194"/>
    </source>
</evidence>
<evidence type="ECO:0000256" key="10">
    <source>
        <dbReference type="ARBA" id="ARBA00022801"/>
    </source>
</evidence>
<evidence type="ECO:0000313" key="15">
    <source>
        <dbReference type="EMBL" id="PYI35251.1"/>
    </source>
</evidence>
<comment type="cofactor">
    <cofactor evidence="1">
        <name>Mg(2+)</name>
        <dbReference type="ChEBI" id="CHEBI:18420"/>
    </cofactor>
</comment>
<dbReference type="GO" id="GO:0000287">
    <property type="term" value="F:magnesium ion binding"/>
    <property type="evidence" value="ECO:0007669"/>
    <property type="project" value="TreeGrafter"/>
</dbReference>
<evidence type="ECO:0000256" key="1">
    <source>
        <dbReference type="ARBA" id="ARBA00001946"/>
    </source>
</evidence>
<comment type="subcellular location">
    <subcellularLocation>
        <location evidence="3">Cytoplasm</location>
    </subcellularLocation>
</comment>
<proteinExistence type="inferred from homology"/>
<organism evidence="15 16">
    <name type="scientific">Aspergillus indologenus CBS 114.80</name>
    <dbReference type="NCBI Taxonomy" id="1450541"/>
    <lineage>
        <taxon>Eukaryota</taxon>
        <taxon>Fungi</taxon>
        <taxon>Dikarya</taxon>
        <taxon>Ascomycota</taxon>
        <taxon>Pezizomycotina</taxon>
        <taxon>Eurotiomycetes</taxon>
        <taxon>Eurotiomycetidae</taxon>
        <taxon>Eurotiales</taxon>
        <taxon>Aspergillaceae</taxon>
        <taxon>Aspergillus</taxon>
        <taxon>Aspergillus subgen. Circumdati</taxon>
    </lineage>
</organism>
<dbReference type="GO" id="GO:0006772">
    <property type="term" value="P:thiamine metabolic process"/>
    <property type="evidence" value="ECO:0007669"/>
    <property type="project" value="InterPro"/>
</dbReference>
<evidence type="ECO:0000256" key="6">
    <source>
        <dbReference type="ARBA" id="ARBA00012378"/>
    </source>
</evidence>
<evidence type="ECO:0000256" key="7">
    <source>
        <dbReference type="ARBA" id="ARBA00020088"/>
    </source>
</evidence>
<dbReference type="EMBL" id="KZ825470">
    <property type="protein sequence ID" value="PYI35251.1"/>
    <property type="molecule type" value="Genomic_DNA"/>
</dbReference>
<evidence type="ECO:0000256" key="4">
    <source>
        <dbReference type="ARBA" id="ARBA00008181"/>
    </source>
</evidence>
<dbReference type="InterPro" id="IPR033469">
    <property type="entry name" value="CYTH-like_dom_sf"/>
</dbReference>
<dbReference type="PANTHER" id="PTHR14586">
    <property type="entry name" value="THIAMINE-TRIPHOSPHATASE"/>
    <property type="match status" value="1"/>
</dbReference>
<sequence>MKSLHHCQEQQLHFQISKLRSESVLIHYTTTQPQRKCPSLQLKTPIQHPSQESHQASTPKMLLLEVERKFRRLAVDKLHLNSGHPPFHSLLYRGQQTIHDTYYDSADFLSTRGVWIRRRNNNWQAKIRRGGDYSNSKFEELSTPAAISAYLAELTGGTRTDARDQFGLTPMASFTTVRESWTADSEFTIVQDVTDFGHTVGEVELELRWDCGVDRTESEVERCRAAKMAEMDERITAFMRRYSWAFCAGVPKGKLTAYFERGLGK</sequence>
<comment type="subunit">
    <text evidence="5">Monomer.</text>
</comment>
<feature type="domain" description="CYTH" evidence="14">
    <location>
        <begin position="63"/>
        <end position="242"/>
    </location>
</feature>
<evidence type="ECO:0000256" key="8">
    <source>
        <dbReference type="ARBA" id="ARBA00022490"/>
    </source>
</evidence>
<dbReference type="PANTHER" id="PTHR14586:SF1">
    <property type="entry name" value="THIAMINE-TRIPHOSPHATASE"/>
    <property type="match status" value="1"/>
</dbReference>
<keyword evidence="11" id="KW-0460">Magnesium</keyword>
<evidence type="ECO:0000256" key="9">
    <source>
        <dbReference type="ARBA" id="ARBA00022723"/>
    </source>
</evidence>
<name>A0A2V5IGK6_9EURO</name>
<gene>
    <name evidence="15" type="ORF">BP00DRAFT_422329</name>
</gene>
<evidence type="ECO:0000256" key="11">
    <source>
        <dbReference type="ARBA" id="ARBA00022842"/>
    </source>
</evidence>
<reference evidence="15 16" key="1">
    <citation type="submission" date="2018-02" db="EMBL/GenBank/DDBJ databases">
        <title>The genomes of Aspergillus section Nigri reveals drivers in fungal speciation.</title>
        <authorList>
            <consortium name="DOE Joint Genome Institute"/>
            <person name="Vesth T.C."/>
            <person name="Nybo J."/>
            <person name="Theobald S."/>
            <person name="Brandl J."/>
            <person name="Frisvad J.C."/>
            <person name="Nielsen K.F."/>
            <person name="Lyhne E.K."/>
            <person name="Kogle M.E."/>
            <person name="Kuo A."/>
            <person name="Riley R."/>
            <person name="Clum A."/>
            <person name="Nolan M."/>
            <person name="Lipzen A."/>
            <person name="Salamov A."/>
            <person name="Henrissat B."/>
            <person name="Wiebenga A."/>
            <person name="De vries R.P."/>
            <person name="Grigoriev I.V."/>
            <person name="Mortensen U.H."/>
            <person name="Andersen M.R."/>
            <person name="Baker S.E."/>
        </authorList>
    </citation>
    <scope>NUCLEOTIDE SEQUENCE [LARGE SCALE GENOMIC DNA]</scope>
    <source>
        <strain evidence="15 16">CBS 114.80</strain>
    </source>
</reference>
<dbReference type="GO" id="GO:0042357">
    <property type="term" value="P:thiamine diphosphate metabolic process"/>
    <property type="evidence" value="ECO:0007669"/>
    <property type="project" value="TreeGrafter"/>
</dbReference>
<comment type="catalytic activity">
    <reaction evidence="13">
        <text>thiamine triphosphate + H2O = thiamine diphosphate + phosphate + H(+)</text>
        <dbReference type="Rhea" id="RHEA:11744"/>
        <dbReference type="ChEBI" id="CHEBI:15377"/>
        <dbReference type="ChEBI" id="CHEBI:15378"/>
        <dbReference type="ChEBI" id="CHEBI:43474"/>
        <dbReference type="ChEBI" id="CHEBI:58937"/>
        <dbReference type="ChEBI" id="CHEBI:58938"/>
        <dbReference type="EC" id="3.6.1.28"/>
    </reaction>
</comment>
<dbReference type="InterPro" id="IPR012177">
    <property type="entry name" value="ThTPase_euk"/>
</dbReference>
<keyword evidence="10" id="KW-0378">Hydrolase</keyword>
<keyword evidence="9" id="KW-0479">Metal-binding</keyword>
<dbReference type="Gene3D" id="2.40.320.10">
    <property type="entry name" value="Hypothetical Protein Pfu-838710-001"/>
    <property type="match status" value="1"/>
</dbReference>
<protein>
    <recommendedName>
        <fullName evidence="7">Thiamine-triphosphatase</fullName>
        <ecNumber evidence="6">3.6.1.28</ecNumber>
    </recommendedName>
</protein>
<evidence type="ECO:0000259" key="14">
    <source>
        <dbReference type="SMART" id="SM01118"/>
    </source>
</evidence>